<reference evidence="3 4" key="1">
    <citation type="submission" date="2017-09" db="EMBL/GenBank/DDBJ databases">
        <title>Evaluation of Pacific Biosciences Sequencing Technology to Finishing C. thermocellum Genome Sequences.</title>
        <authorList>
            <person name="Brown S."/>
        </authorList>
    </citation>
    <scope>NUCLEOTIDE SEQUENCE [LARGE SCALE GENOMIC DNA]</scope>
    <source>
        <strain evidence="3 4">AD2</strain>
    </source>
</reference>
<dbReference type="AlphaFoldDB" id="A0AB36TIX3"/>
<dbReference type="CDD" id="cd02696">
    <property type="entry name" value="MurNAc-LAA"/>
    <property type="match status" value="1"/>
</dbReference>
<keyword evidence="1" id="KW-0378">Hydrolase</keyword>
<dbReference type="Proteomes" id="UP000223596">
    <property type="component" value="Unassembled WGS sequence"/>
</dbReference>
<sequence>MILIIKKDKIVLIGLVFLLSLALISINIASGQNAVEVANDNAVKRTVVIDAGHGGEDPGAVSDYSGLKEKDVNLAIAKKVKELLEAENFNVIMTREEDVLKYKEGTQGYTSKRGQDLTARKKLIDESGADIAVSIHLNKFTQPQSHGAQVFFPPRSEESKKLADCIQKSLRENVDPDNKREALVKDTKLIILRNLKVPTVIVECGFLSNREEEKKLADKEYQEKLAQAIKEGIVKYFEQQ</sequence>
<dbReference type="NCBIfam" id="TIGR02883">
    <property type="entry name" value="spore_cwlD"/>
    <property type="match status" value="1"/>
</dbReference>
<dbReference type="PANTHER" id="PTHR30404:SF0">
    <property type="entry name" value="N-ACETYLMURAMOYL-L-ALANINE AMIDASE AMIC"/>
    <property type="match status" value="1"/>
</dbReference>
<dbReference type="Pfam" id="PF01520">
    <property type="entry name" value="Amidase_3"/>
    <property type="match status" value="1"/>
</dbReference>
<proteinExistence type="predicted"/>
<dbReference type="GO" id="GO:0009253">
    <property type="term" value="P:peptidoglycan catabolic process"/>
    <property type="evidence" value="ECO:0007669"/>
    <property type="project" value="InterPro"/>
</dbReference>
<dbReference type="RefSeq" id="WP_003515830.1">
    <property type="nucleotide sequence ID" value="NZ_CP013828.1"/>
</dbReference>
<evidence type="ECO:0000313" key="3">
    <source>
        <dbReference type="EMBL" id="PFH03768.1"/>
    </source>
</evidence>
<dbReference type="InterPro" id="IPR050695">
    <property type="entry name" value="N-acetylmuramoyl_amidase_3"/>
</dbReference>
<accession>A0AB36TIX3</accession>
<dbReference type="InterPro" id="IPR014234">
    <property type="entry name" value="Spore_CwlD"/>
</dbReference>
<feature type="domain" description="MurNAc-LAA" evidence="2">
    <location>
        <begin position="121"/>
        <end position="234"/>
    </location>
</feature>
<comment type="caution">
    <text evidence="3">The sequence shown here is derived from an EMBL/GenBank/DDBJ whole genome shotgun (WGS) entry which is preliminary data.</text>
</comment>
<protein>
    <submittedName>
        <fullName evidence="3">N-acetylmuramoyl-L-alanine amidase</fullName>
    </submittedName>
</protein>
<name>A0AB36TIX3_ACETH</name>
<gene>
    <name evidence="3" type="ORF">M972_112582</name>
</gene>
<dbReference type="SMART" id="SM00646">
    <property type="entry name" value="Ami_3"/>
    <property type="match status" value="1"/>
</dbReference>
<dbReference type="PANTHER" id="PTHR30404">
    <property type="entry name" value="N-ACETYLMURAMOYL-L-ALANINE AMIDASE"/>
    <property type="match status" value="1"/>
</dbReference>
<dbReference type="Gene3D" id="3.40.630.40">
    <property type="entry name" value="Zn-dependent exopeptidases"/>
    <property type="match status" value="1"/>
</dbReference>
<dbReference type="GeneID" id="35805223"/>
<dbReference type="SUPFAM" id="SSF53187">
    <property type="entry name" value="Zn-dependent exopeptidases"/>
    <property type="match status" value="1"/>
</dbReference>
<evidence type="ECO:0000313" key="4">
    <source>
        <dbReference type="Proteomes" id="UP000223596"/>
    </source>
</evidence>
<evidence type="ECO:0000256" key="1">
    <source>
        <dbReference type="ARBA" id="ARBA00022801"/>
    </source>
</evidence>
<dbReference type="GO" id="GO:0008745">
    <property type="term" value="F:N-acetylmuramoyl-L-alanine amidase activity"/>
    <property type="evidence" value="ECO:0007669"/>
    <property type="project" value="InterPro"/>
</dbReference>
<dbReference type="InterPro" id="IPR002508">
    <property type="entry name" value="MurNAc-LAA_cat"/>
</dbReference>
<dbReference type="GO" id="GO:0030288">
    <property type="term" value="C:outer membrane-bounded periplasmic space"/>
    <property type="evidence" value="ECO:0007669"/>
    <property type="project" value="TreeGrafter"/>
</dbReference>
<evidence type="ECO:0000259" key="2">
    <source>
        <dbReference type="SMART" id="SM00646"/>
    </source>
</evidence>
<organism evidence="3 4">
    <name type="scientific">Acetivibrio thermocellus AD2</name>
    <dbReference type="NCBI Taxonomy" id="1138384"/>
    <lineage>
        <taxon>Bacteria</taxon>
        <taxon>Bacillati</taxon>
        <taxon>Bacillota</taxon>
        <taxon>Clostridia</taxon>
        <taxon>Eubacteriales</taxon>
        <taxon>Oscillospiraceae</taxon>
        <taxon>Acetivibrio</taxon>
    </lineage>
</organism>
<dbReference type="EMBL" id="PDBW01000001">
    <property type="protein sequence ID" value="PFH03768.1"/>
    <property type="molecule type" value="Genomic_DNA"/>
</dbReference>